<dbReference type="GO" id="GO:0046872">
    <property type="term" value="F:metal ion binding"/>
    <property type="evidence" value="ECO:0007669"/>
    <property type="project" value="UniProtKB-KW"/>
</dbReference>
<gene>
    <name evidence="5" type="ORF">QWY81_11315</name>
</gene>
<feature type="domain" description="HpcH/HpaI aldolase/citrate lyase" evidence="4">
    <location>
        <begin position="19"/>
        <end position="243"/>
    </location>
</feature>
<keyword evidence="2" id="KW-0479">Metal-binding</keyword>
<dbReference type="PANTHER" id="PTHR30502">
    <property type="entry name" value="2-KETO-3-DEOXY-L-RHAMNONATE ALDOLASE"/>
    <property type="match status" value="1"/>
</dbReference>
<evidence type="ECO:0000256" key="2">
    <source>
        <dbReference type="ARBA" id="ARBA00022723"/>
    </source>
</evidence>
<dbReference type="Gene3D" id="3.20.20.60">
    <property type="entry name" value="Phosphoenolpyruvate-binding domains"/>
    <property type="match status" value="1"/>
</dbReference>
<organism evidence="5 6">
    <name type="scientific">Polaribacter sejongensis</name>
    <dbReference type="NCBI Taxonomy" id="985043"/>
    <lineage>
        <taxon>Bacteria</taxon>
        <taxon>Pseudomonadati</taxon>
        <taxon>Bacteroidota</taxon>
        <taxon>Flavobacteriia</taxon>
        <taxon>Flavobacteriales</taxon>
        <taxon>Flavobacteriaceae</taxon>
    </lineage>
</organism>
<comment type="caution">
    <text evidence="5">The sequence shown here is derived from an EMBL/GenBank/DDBJ whole genome shotgun (WGS) entry which is preliminary data.</text>
</comment>
<dbReference type="Proteomes" id="UP001228636">
    <property type="component" value="Unassembled WGS sequence"/>
</dbReference>
<dbReference type="EMBL" id="JAUFQH010000008">
    <property type="protein sequence ID" value="MDN3620043.1"/>
    <property type="molecule type" value="Genomic_DNA"/>
</dbReference>
<dbReference type="SUPFAM" id="SSF51621">
    <property type="entry name" value="Phosphoenolpyruvate/pyruvate domain"/>
    <property type="match status" value="1"/>
</dbReference>
<keyword evidence="3 5" id="KW-0456">Lyase</keyword>
<dbReference type="GO" id="GO:0016832">
    <property type="term" value="F:aldehyde-lyase activity"/>
    <property type="evidence" value="ECO:0007669"/>
    <property type="project" value="TreeGrafter"/>
</dbReference>
<dbReference type="InterPro" id="IPR050251">
    <property type="entry name" value="HpcH-HpaI_aldolase"/>
</dbReference>
<dbReference type="PANTHER" id="PTHR30502:SF0">
    <property type="entry name" value="PHOSPHOENOLPYRUVATE CARBOXYLASE FAMILY PROTEIN"/>
    <property type="match status" value="1"/>
</dbReference>
<evidence type="ECO:0000256" key="3">
    <source>
        <dbReference type="ARBA" id="ARBA00023239"/>
    </source>
</evidence>
<proteinExistence type="inferred from homology"/>
<sequence length="254" mass="27866">MAKNLLQASLKEGKTLYGPFCKVQDPAMVEIAALGGFDFVIIDMEHGPYSIESTQNMIRAAEARGITPVVRVTENSETLILRTLDIGVKCIQVPQICTKTDAERLVKSTKFYPKGERGMCRYVRAAEYTNISAADHFGKANNDITTIIHIEGMEGINNLEEIVQVDGIDVIFLGPYDLSQSCGVPGLVNDPKVVDAMKGAVETAKKYGKFVGTFTETPEKAKMWKDIGVQYISYAVDVGLVMNSFKEITAQLKA</sequence>
<reference evidence="5 6" key="1">
    <citation type="journal article" date="2014" name="Int. J. Syst. Evol. Microbiol.">
        <title>Complete genome sequence of Corynebacterium casei LMG S-19264T (=DSM 44701T), isolated from a smear-ripened cheese.</title>
        <authorList>
            <consortium name="US DOE Joint Genome Institute (JGI-PGF)"/>
            <person name="Walter F."/>
            <person name="Albersmeier A."/>
            <person name="Kalinowski J."/>
            <person name="Ruckert C."/>
        </authorList>
    </citation>
    <scope>NUCLEOTIDE SEQUENCE [LARGE SCALE GENOMIC DNA]</scope>
    <source>
        <strain evidence="5 6">CECT 8670</strain>
    </source>
</reference>
<dbReference type="InterPro" id="IPR015813">
    <property type="entry name" value="Pyrv/PenolPyrv_kinase-like_dom"/>
</dbReference>
<evidence type="ECO:0000259" key="4">
    <source>
        <dbReference type="Pfam" id="PF03328"/>
    </source>
</evidence>
<dbReference type="InterPro" id="IPR040442">
    <property type="entry name" value="Pyrv_kinase-like_dom_sf"/>
</dbReference>
<dbReference type="AlphaFoldDB" id="A0AAJ1QY24"/>
<evidence type="ECO:0000313" key="5">
    <source>
        <dbReference type="EMBL" id="MDN3620043.1"/>
    </source>
</evidence>
<name>A0AAJ1QY24_9FLAO</name>
<dbReference type="Pfam" id="PF03328">
    <property type="entry name" value="HpcH_HpaI"/>
    <property type="match status" value="1"/>
</dbReference>
<protein>
    <submittedName>
        <fullName evidence="5">Aldolase/citrate lyase family protein</fullName>
    </submittedName>
</protein>
<evidence type="ECO:0000256" key="1">
    <source>
        <dbReference type="ARBA" id="ARBA00005568"/>
    </source>
</evidence>
<dbReference type="InterPro" id="IPR005000">
    <property type="entry name" value="Aldolase/citrate-lyase_domain"/>
</dbReference>
<evidence type="ECO:0000313" key="6">
    <source>
        <dbReference type="Proteomes" id="UP001228636"/>
    </source>
</evidence>
<accession>A0AAJ1QY24</accession>
<dbReference type="GO" id="GO:0005737">
    <property type="term" value="C:cytoplasm"/>
    <property type="evidence" value="ECO:0007669"/>
    <property type="project" value="TreeGrafter"/>
</dbReference>
<dbReference type="RefSeq" id="WP_261972753.1">
    <property type="nucleotide sequence ID" value="NZ_CP103460.1"/>
</dbReference>
<comment type="similarity">
    <text evidence="1">Belongs to the HpcH/HpaI aldolase family.</text>
</comment>